<comment type="similarity">
    <text evidence="3 7">Belongs to the peptidase S26 family.</text>
</comment>
<evidence type="ECO:0000259" key="8">
    <source>
        <dbReference type="Pfam" id="PF10502"/>
    </source>
</evidence>
<dbReference type="GO" id="GO:0005886">
    <property type="term" value="C:plasma membrane"/>
    <property type="evidence" value="ECO:0007669"/>
    <property type="project" value="UniProtKB-SubCell"/>
</dbReference>
<dbReference type="PANTHER" id="PTHR43390">
    <property type="entry name" value="SIGNAL PEPTIDASE I"/>
    <property type="match status" value="1"/>
</dbReference>
<dbReference type="InterPro" id="IPR019533">
    <property type="entry name" value="Peptidase_S26"/>
</dbReference>
<keyword evidence="5 7" id="KW-0378">Hydrolase</keyword>
<protein>
    <recommendedName>
        <fullName evidence="4 7">Signal peptidase I</fullName>
        <ecNumber evidence="4 7">3.4.21.89</ecNumber>
    </recommendedName>
</protein>
<name>A0AAJ6AJP9_9MICC</name>
<dbReference type="Pfam" id="PF10502">
    <property type="entry name" value="Peptidase_S26"/>
    <property type="match status" value="1"/>
</dbReference>
<dbReference type="InterPro" id="IPR019757">
    <property type="entry name" value="Pept_S26A_signal_pept_1_Lys-AS"/>
</dbReference>
<dbReference type="EMBL" id="CP122566">
    <property type="protein sequence ID" value="WGH93469.1"/>
    <property type="molecule type" value="Genomic_DNA"/>
</dbReference>
<keyword evidence="7" id="KW-0645">Protease</keyword>
<keyword evidence="7" id="KW-0812">Transmembrane</keyword>
<dbReference type="InterPro" id="IPR019758">
    <property type="entry name" value="Pept_S26A_signal_pept_1_CS"/>
</dbReference>
<evidence type="ECO:0000256" key="1">
    <source>
        <dbReference type="ARBA" id="ARBA00000677"/>
    </source>
</evidence>
<keyword evidence="10" id="KW-1185">Reference proteome</keyword>
<dbReference type="Gene3D" id="2.10.109.10">
    <property type="entry name" value="Umud Fragment, subunit A"/>
    <property type="match status" value="1"/>
</dbReference>
<dbReference type="PRINTS" id="PR00727">
    <property type="entry name" value="LEADERPTASE"/>
</dbReference>
<evidence type="ECO:0000256" key="4">
    <source>
        <dbReference type="ARBA" id="ARBA00013208"/>
    </source>
</evidence>
<comment type="subcellular location">
    <subcellularLocation>
        <location evidence="2">Cell membrane</location>
        <topology evidence="2">Single-pass type II membrane protein</topology>
    </subcellularLocation>
    <subcellularLocation>
        <location evidence="7">Membrane</location>
        <topology evidence="7">Single-pass type II membrane protein</topology>
    </subcellularLocation>
</comment>
<dbReference type="GO" id="GO:0006465">
    <property type="term" value="P:signal peptide processing"/>
    <property type="evidence" value="ECO:0007669"/>
    <property type="project" value="InterPro"/>
</dbReference>
<proteinExistence type="inferred from homology"/>
<dbReference type="GO" id="GO:0004252">
    <property type="term" value="F:serine-type endopeptidase activity"/>
    <property type="evidence" value="ECO:0007669"/>
    <property type="project" value="InterPro"/>
</dbReference>
<evidence type="ECO:0000256" key="2">
    <source>
        <dbReference type="ARBA" id="ARBA00004401"/>
    </source>
</evidence>
<dbReference type="InterPro" id="IPR000223">
    <property type="entry name" value="Pept_S26A_signal_pept_1"/>
</dbReference>
<dbReference type="PROSITE" id="PS00761">
    <property type="entry name" value="SPASE_I_3"/>
    <property type="match status" value="1"/>
</dbReference>
<feature type="transmembrane region" description="Helical" evidence="7">
    <location>
        <begin position="41"/>
        <end position="64"/>
    </location>
</feature>
<dbReference type="NCBIfam" id="TIGR02227">
    <property type="entry name" value="sigpep_I_bact"/>
    <property type="match status" value="1"/>
</dbReference>
<sequence>MSKLDKDVDLNEQSDDVAYQGDDRQDAPSLGRRIWANVREILIIVVAALVLSFIIKTFFFRAFVIPSGSMENTLQVNDRIFVNLMVPGVADLKRGDIVVFEDTQGWLPPVDDDSNVFETVFEGVGLLPNSSEQHLVKRIIGMPGDHVTVDEQTRKIQVNGEIIDEPYVYPGASGSDQDFDVTVPEGKLWVMGDHRNASGDSRAHQEGPNDGFVNVDDVVGRAEVIAWPIDRWGPAGSNDEPFNDVPEP</sequence>
<dbReference type="GO" id="GO:0009003">
    <property type="term" value="F:signal peptidase activity"/>
    <property type="evidence" value="ECO:0007669"/>
    <property type="project" value="UniProtKB-EC"/>
</dbReference>
<dbReference type="PROSITE" id="PS00760">
    <property type="entry name" value="SPASE_I_2"/>
    <property type="match status" value="1"/>
</dbReference>
<evidence type="ECO:0000256" key="3">
    <source>
        <dbReference type="ARBA" id="ARBA00009370"/>
    </source>
</evidence>
<dbReference type="Proteomes" id="UP001224674">
    <property type="component" value="Chromosome"/>
</dbReference>
<feature type="active site" evidence="6">
    <location>
        <position position="69"/>
    </location>
</feature>
<dbReference type="CDD" id="cd06530">
    <property type="entry name" value="S26_SPase_I"/>
    <property type="match status" value="1"/>
</dbReference>
<evidence type="ECO:0000313" key="10">
    <source>
        <dbReference type="Proteomes" id="UP001224674"/>
    </source>
</evidence>
<accession>A0AAJ6AJP9</accession>
<comment type="catalytic activity">
    <reaction evidence="1 7">
        <text>Cleavage of hydrophobic, N-terminal signal or leader sequences from secreted and periplasmic proteins.</text>
        <dbReference type="EC" id="3.4.21.89"/>
    </reaction>
</comment>
<keyword evidence="7" id="KW-0472">Membrane</keyword>
<feature type="domain" description="Peptidase S26" evidence="8">
    <location>
        <begin position="39"/>
        <end position="227"/>
    </location>
</feature>
<dbReference type="RefSeq" id="WP_279674966.1">
    <property type="nucleotide sequence ID" value="NZ_CP122566.1"/>
</dbReference>
<gene>
    <name evidence="9" type="primary">lepB</name>
    <name evidence="9" type="ORF">QDX21_01220</name>
</gene>
<evidence type="ECO:0000256" key="5">
    <source>
        <dbReference type="ARBA" id="ARBA00022801"/>
    </source>
</evidence>
<keyword evidence="7" id="KW-1133">Transmembrane helix</keyword>
<evidence type="ECO:0000256" key="7">
    <source>
        <dbReference type="RuleBase" id="RU362042"/>
    </source>
</evidence>
<evidence type="ECO:0000256" key="6">
    <source>
        <dbReference type="PIRSR" id="PIRSR600223-1"/>
    </source>
</evidence>
<dbReference type="EC" id="3.4.21.89" evidence="4 7"/>
<organism evidence="9 10">
    <name type="scientific">Auritidibacter ignavus</name>
    <dbReference type="NCBI Taxonomy" id="678932"/>
    <lineage>
        <taxon>Bacteria</taxon>
        <taxon>Bacillati</taxon>
        <taxon>Actinomycetota</taxon>
        <taxon>Actinomycetes</taxon>
        <taxon>Micrococcales</taxon>
        <taxon>Micrococcaceae</taxon>
        <taxon>Auritidibacter</taxon>
    </lineage>
</organism>
<dbReference type="PANTHER" id="PTHR43390:SF1">
    <property type="entry name" value="CHLOROPLAST PROCESSING PEPTIDASE"/>
    <property type="match status" value="1"/>
</dbReference>
<feature type="active site" evidence="6">
    <location>
        <position position="137"/>
    </location>
</feature>
<reference evidence="9 10" key="1">
    <citation type="submission" date="2023-03" db="EMBL/GenBank/DDBJ databases">
        <title>Complete genome sequences of several Auritidibacter ignavus strains isolated from ear infections.</title>
        <authorList>
            <person name="Baehr T."/>
            <person name="Baumhoegger A.M."/>
        </authorList>
    </citation>
    <scope>NUCLEOTIDE SEQUENCE [LARGE SCALE GENOMIC DNA]</scope>
    <source>
        <strain evidence="9 10">BABAE-6</strain>
    </source>
</reference>
<dbReference type="SUPFAM" id="SSF51306">
    <property type="entry name" value="LexA/Signal peptidase"/>
    <property type="match status" value="1"/>
</dbReference>
<dbReference type="AlphaFoldDB" id="A0AAJ6AJP9"/>
<dbReference type="InterPro" id="IPR036286">
    <property type="entry name" value="LexA/Signal_pep-like_sf"/>
</dbReference>
<evidence type="ECO:0000313" key="9">
    <source>
        <dbReference type="EMBL" id="WGH93469.1"/>
    </source>
</evidence>